<protein>
    <submittedName>
        <fullName evidence="1">Uncharacterized protein</fullName>
    </submittedName>
</protein>
<name>A0ABW6J830_STRWE</name>
<gene>
    <name evidence="1" type="ORF">ACFQ63_39380</name>
</gene>
<organism evidence="1 2">
    <name type="scientific">Streptomyces wedmorensis</name>
    <dbReference type="NCBI Taxonomy" id="43759"/>
    <lineage>
        <taxon>Bacteria</taxon>
        <taxon>Bacillati</taxon>
        <taxon>Actinomycetota</taxon>
        <taxon>Actinomycetes</taxon>
        <taxon>Kitasatosporales</taxon>
        <taxon>Streptomycetaceae</taxon>
        <taxon>Streptomyces</taxon>
    </lineage>
</organism>
<dbReference type="Proteomes" id="UP001600424">
    <property type="component" value="Unassembled WGS sequence"/>
</dbReference>
<evidence type="ECO:0000313" key="1">
    <source>
        <dbReference type="EMBL" id="MFE5985724.1"/>
    </source>
</evidence>
<evidence type="ECO:0000313" key="2">
    <source>
        <dbReference type="Proteomes" id="UP001600424"/>
    </source>
</evidence>
<reference evidence="1 2" key="1">
    <citation type="submission" date="2024-09" db="EMBL/GenBank/DDBJ databases">
        <title>The Natural Products Discovery Center: Release of the First 8490 Sequenced Strains for Exploring Actinobacteria Biosynthetic Diversity.</title>
        <authorList>
            <person name="Kalkreuter E."/>
            <person name="Kautsar S.A."/>
            <person name="Yang D."/>
            <person name="Bader C.D."/>
            <person name="Teijaro C.N."/>
            <person name="Fluegel L."/>
            <person name="Davis C.M."/>
            <person name="Simpson J.R."/>
            <person name="Lauterbach L."/>
            <person name="Steele A.D."/>
            <person name="Gui C."/>
            <person name="Meng S."/>
            <person name="Li G."/>
            <person name="Viehrig K."/>
            <person name="Ye F."/>
            <person name="Su P."/>
            <person name="Kiefer A.F."/>
            <person name="Nichols A."/>
            <person name="Cepeda A.J."/>
            <person name="Yan W."/>
            <person name="Fan B."/>
            <person name="Jiang Y."/>
            <person name="Adhikari A."/>
            <person name="Zheng C.-J."/>
            <person name="Schuster L."/>
            <person name="Cowan T.M."/>
            <person name="Smanski M.J."/>
            <person name="Chevrette M.G."/>
            <person name="De Carvalho L.P.S."/>
            <person name="Shen B."/>
        </authorList>
    </citation>
    <scope>NUCLEOTIDE SEQUENCE [LARGE SCALE GENOMIC DNA]</scope>
    <source>
        <strain evidence="1 2">NPDC056472</strain>
    </source>
</reference>
<keyword evidence="2" id="KW-1185">Reference proteome</keyword>
<comment type="caution">
    <text evidence="1">The sequence shown here is derived from an EMBL/GenBank/DDBJ whole genome shotgun (WGS) entry which is preliminary data.</text>
</comment>
<accession>A0ABW6J830</accession>
<dbReference type="EMBL" id="JBHTRV010000062">
    <property type="protein sequence ID" value="MFE5985724.1"/>
    <property type="molecule type" value="Genomic_DNA"/>
</dbReference>
<dbReference type="RefSeq" id="WP_386256493.1">
    <property type="nucleotide sequence ID" value="NZ_JBHTRV010000062.1"/>
</dbReference>
<sequence>MTELVLDTQVLVNFQHHDFTGHGPHGHRWVDVKSFRFPQGIQDRELLAALVAHEQFRDDYAGGGVDPAGTRHGPYWLKHVTAHAYRPVANTDALRTLRGWASRHGSIPESLEETLASTVHASIDSATSCYHLQDLGHQKFHDWGGVHSDFHEYIAIDQDRALLTLLVAADD</sequence>
<proteinExistence type="predicted"/>